<keyword evidence="8" id="KW-1185">Reference proteome</keyword>
<dbReference type="InterPro" id="IPR000276">
    <property type="entry name" value="GPCR_Rhodpsn"/>
</dbReference>
<dbReference type="PANTHER" id="PTHR23360:SF29">
    <property type="entry name" value="G_PROTEIN_RECEP_F1_2 DOMAIN-CONTAINING PROTEIN"/>
    <property type="match status" value="1"/>
</dbReference>
<evidence type="ECO:0000256" key="1">
    <source>
        <dbReference type="ARBA" id="ARBA00004370"/>
    </source>
</evidence>
<keyword evidence="2 6" id="KW-0812">Transmembrane</keyword>
<evidence type="ECO:0000313" key="8">
    <source>
        <dbReference type="Proteomes" id="UP001175271"/>
    </source>
</evidence>
<evidence type="ECO:0000256" key="2">
    <source>
        <dbReference type="ARBA" id="ARBA00022692"/>
    </source>
</evidence>
<evidence type="ECO:0000256" key="5">
    <source>
        <dbReference type="SAM" id="MobiDB-lite"/>
    </source>
</evidence>
<sequence length="472" mass="53764">MAVAKRRRSSCSQKSSHREVSLRSQKTQATISTRSEERSGREDSEVDVRLAVELLRFRPEKAILRHKTSHRLPSEKQVRIDLSENVLHLYPQTTEWDDTWTQCTEWMEDGRTAYPKESHKGTSKRGKKKRSCTSSFKRSRYGDQKSPCAMSSQPQRPSSNEDDDVYGRSLIGIYRLYITLGGFAVSTNAVLLLALVTSKVFRRKGVIIMVLVFADLVNGIAFIVSGKRRIDEVIYRAENHLSPIVAMRECAAEPSPALYVIGGQWPAVLTLMLGVERLTAVAFPWWYRELYERHQVVTALAASLFVVVSLAVGISYGLIVTPDAFSIYICSIGKSYGMHYATYNYALTISGHIVGFIATMVAFMIARNRIEQAGFNRRREMQSLKLIFFISLLSLIFIVVPNIYLILDRFLPHVQSISGYMYCAFCLRSCFNIALMGFLNKDLRQHIKKMYARFANKYTTQVDSTRIFSSRQ</sequence>
<feature type="transmembrane region" description="Helical" evidence="6">
    <location>
        <begin position="345"/>
        <end position="366"/>
    </location>
</feature>
<dbReference type="PANTHER" id="PTHR23360">
    <property type="entry name" value="G-PROTEIN COUPLED RECEPTORS FAMILY 1 PROFILE DOMAIN-CONTAINING PROTEIN-RELATED"/>
    <property type="match status" value="1"/>
</dbReference>
<feature type="compositionally biased region" description="Polar residues" evidence="5">
    <location>
        <begin position="22"/>
        <end position="31"/>
    </location>
</feature>
<dbReference type="SMART" id="SM01381">
    <property type="entry name" value="7TM_GPCR_Srsx"/>
    <property type="match status" value="1"/>
</dbReference>
<evidence type="ECO:0008006" key="9">
    <source>
        <dbReference type="Google" id="ProtNLM"/>
    </source>
</evidence>
<dbReference type="Pfam" id="PF10320">
    <property type="entry name" value="7TM_GPCR_Srsx"/>
    <property type="match status" value="1"/>
</dbReference>
<feature type="compositionally biased region" description="Basic and acidic residues" evidence="5">
    <location>
        <begin position="34"/>
        <end position="45"/>
    </location>
</feature>
<name>A0AA39HWQ4_9BILA</name>
<comment type="caution">
    <text evidence="7">The sequence shown here is derived from an EMBL/GenBank/DDBJ whole genome shotgun (WGS) entry which is preliminary data.</text>
</comment>
<feature type="compositionally biased region" description="Polar residues" evidence="5">
    <location>
        <begin position="149"/>
        <end position="158"/>
    </location>
</feature>
<feature type="transmembrane region" description="Helical" evidence="6">
    <location>
        <begin position="386"/>
        <end position="407"/>
    </location>
</feature>
<dbReference type="Proteomes" id="UP001175271">
    <property type="component" value="Unassembled WGS sequence"/>
</dbReference>
<dbReference type="InterPro" id="IPR047130">
    <property type="entry name" value="7TM_GPCR_Srsx_nematod"/>
</dbReference>
<dbReference type="InterPro" id="IPR019424">
    <property type="entry name" value="7TM_GPCR_Srsx"/>
</dbReference>
<feature type="transmembrane region" description="Helical" evidence="6">
    <location>
        <begin position="207"/>
        <end position="226"/>
    </location>
</feature>
<feature type="compositionally biased region" description="Basic residues" evidence="5">
    <location>
        <begin position="121"/>
        <end position="131"/>
    </location>
</feature>
<accession>A0AA39HWQ4</accession>
<feature type="region of interest" description="Disordered" evidence="5">
    <location>
        <begin position="1"/>
        <end position="45"/>
    </location>
</feature>
<protein>
    <recommendedName>
        <fullName evidence="9">G-protein coupled receptors family 1 profile domain-containing protein</fullName>
    </recommendedName>
</protein>
<keyword evidence="3 6" id="KW-1133">Transmembrane helix</keyword>
<proteinExistence type="predicted"/>
<evidence type="ECO:0000313" key="7">
    <source>
        <dbReference type="EMBL" id="KAK0412751.1"/>
    </source>
</evidence>
<reference evidence="7" key="1">
    <citation type="submission" date="2023-06" db="EMBL/GenBank/DDBJ databases">
        <title>Genomic analysis of the entomopathogenic nematode Steinernema hermaphroditum.</title>
        <authorList>
            <person name="Schwarz E.M."/>
            <person name="Heppert J.K."/>
            <person name="Baniya A."/>
            <person name="Schwartz H.T."/>
            <person name="Tan C.-H."/>
            <person name="Antoshechkin I."/>
            <person name="Sternberg P.W."/>
            <person name="Goodrich-Blair H."/>
            <person name="Dillman A.R."/>
        </authorList>
    </citation>
    <scope>NUCLEOTIDE SEQUENCE</scope>
    <source>
        <strain evidence="7">PS9179</strain>
        <tissue evidence="7">Whole animal</tissue>
    </source>
</reference>
<dbReference type="SUPFAM" id="SSF81321">
    <property type="entry name" value="Family A G protein-coupled receptor-like"/>
    <property type="match status" value="1"/>
</dbReference>
<dbReference type="Gene3D" id="1.20.1070.10">
    <property type="entry name" value="Rhodopsin 7-helix transmembrane proteins"/>
    <property type="match status" value="1"/>
</dbReference>
<organism evidence="7 8">
    <name type="scientific">Steinernema hermaphroditum</name>
    <dbReference type="NCBI Taxonomy" id="289476"/>
    <lineage>
        <taxon>Eukaryota</taxon>
        <taxon>Metazoa</taxon>
        <taxon>Ecdysozoa</taxon>
        <taxon>Nematoda</taxon>
        <taxon>Chromadorea</taxon>
        <taxon>Rhabditida</taxon>
        <taxon>Tylenchina</taxon>
        <taxon>Panagrolaimomorpha</taxon>
        <taxon>Strongyloidoidea</taxon>
        <taxon>Steinernematidae</taxon>
        <taxon>Steinernema</taxon>
    </lineage>
</organism>
<comment type="subcellular location">
    <subcellularLocation>
        <location evidence="1">Membrane</location>
    </subcellularLocation>
</comment>
<evidence type="ECO:0000256" key="3">
    <source>
        <dbReference type="ARBA" id="ARBA00022989"/>
    </source>
</evidence>
<feature type="transmembrane region" description="Helical" evidence="6">
    <location>
        <begin position="176"/>
        <end position="195"/>
    </location>
</feature>
<gene>
    <name evidence="7" type="ORF">QR680_006384</name>
</gene>
<keyword evidence="4 6" id="KW-0472">Membrane</keyword>
<dbReference type="GO" id="GO:0004930">
    <property type="term" value="F:G protein-coupled receptor activity"/>
    <property type="evidence" value="ECO:0007669"/>
    <property type="project" value="InterPro"/>
</dbReference>
<dbReference type="EMBL" id="JAUCMV010000003">
    <property type="protein sequence ID" value="KAK0412751.1"/>
    <property type="molecule type" value="Genomic_DNA"/>
</dbReference>
<evidence type="ECO:0000256" key="6">
    <source>
        <dbReference type="SAM" id="Phobius"/>
    </source>
</evidence>
<evidence type="ECO:0000256" key="4">
    <source>
        <dbReference type="ARBA" id="ARBA00023136"/>
    </source>
</evidence>
<feature type="transmembrane region" description="Helical" evidence="6">
    <location>
        <begin position="296"/>
        <end position="319"/>
    </location>
</feature>
<dbReference type="AlphaFoldDB" id="A0AA39HWQ4"/>
<feature type="region of interest" description="Disordered" evidence="5">
    <location>
        <begin position="113"/>
        <end position="163"/>
    </location>
</feature>
<feature type="transmembrane region" description="Helical" evidence="6">
    <location>
        <begin position="419"/>
        <end position="439"/>
    </location>
</feature>
<dbReference type="GO" id="GO:0016020">
    <property type="term" value="C:membrane"/>
    <property type="evidence" value="ECO:0007669"/>
    <property type="project" value="UniProtKB-SubCell"/>
</dbReference>